<dbReference type="InterPro" id="IPR050833">
    <property type="entry name" value="Poly_Biosynth_Transport"/>
</dbReference>
<evidence type="ECO:0000256" key="2">
    <source>
        <dbReference type="ARBA" id="ARBA00007430"/>
    </source>
</evidence>
<keyword evidence="4 7" id="KW-0812">Transmembrane</keyword>
<evidence type="ECO:0000313" key="11">
    <source>
        <dbReference type="Proteomes" id="UP001500962"/>
    </source>
</evidence>
<dbReference type="GO" id="GO:0005886">
    <property type="term" value="C:plasma membrane"/>
    <property type="evidence" value="ECO:0007669"/>
    <property type="project" value="UniProtKB-SubCell"/>
</dbReference>
<sequence>MSISSVVALVRRVLSPGGDLTERAVTSGVWVAITNVVDRVLQLAMVLLVARLIGPDSYGVMALALVVMSALTKLSRLGIDAALIQREADDVDAYLDTAWMMQNARGLVVAAILFASAPIVASPVVFDEPQLAPVLRVLALSPLLSGLQNPGLLYLKKDLRFDKQFAYTLSGTVFYVAVAVVVAFLTRSVWALVLGLVASDFVRLVASYFVADYRPRPRFDLDHARELFGYGKWIFASGVVLFLIMEGDDAFVGWYLGTAVVGLYQLAYRVSNAPATEVTQTISSVIFPTYSKMQSDDRRLRDGFFKTVQLTTFVSFPIAVGIAVVAPTFVDTFLTEQWDAMVPMIQLLAAWGLLRSLGATTGPLFQAIGKPDIPTKIQFGKLVIIAAFIYPATARYGAVGTGLVIVGNSLVFSEPVSTYLATRAVDGSYARLLRLVAYPAVPSALMGIAVVAVHRMGVATGVIEFTLLVLVGVVVYGVLALAVERFSEYDSMALCRRLARTVVS</sequence>
<protein>
    <submittedName>
        <fullName evidence="8">Lipopolysaccharide biosynthesis protein</fullName>
    </submittedName>
</protein>
<evidence type="ECO:0000313" key="8">
    <source>
        <dbReference type="EMBL" id="GAA0476902.1"/>
    </source>
</evidence>
<evidence type="ECO:0000256" key="5">
    <source>
        <dbReference type="ARBA" id="ARBA00022989"/>
    </source>
</evidence>
<feature type="transmembrane region" description="Helical" evidence="7">
    <location>
        <begin position="341"/>
        <end position="361"/>
    </location>
</feature>
<dbReference type="Pfam" id="PF13440">
    <property type="entry name" value="Polysacc_synt_3"/>
    <property type="match status" value="1"/>
</dbReference>
<feature type="transmembrane region" description="Helical" evidence="7">
    <location>
        <begin position="251"/>
        <end position="268"/>
    </location>
</feature>
<feature type="transmembrane region" description="Helical" evidence="7">
    <location>
        <begin position="43"/>
        <end position="67"/>
    </location>
</feature>
<feature type="transmembrane region" description="Helical" evidence="7">
    <location>
        <begin position="382"/>
        <end position="412"/>
    </location>
</feature>
<feature type="transmembrane region" description="Helical" evidence="7">
    <location>
        <begin position="465"/>
        <end position="483"/>
    </location>
</feature>
<dbReference type="KEGG" id="hdo:MUK72_01555"/>
<dbReference type="PANTHER" id="PTHR30250">
    <property type="entry name" value="PST FAMILY PREDICTED COLANIC ACID TRANSPORTER"/>
    <property type="match status" value="1"/>
</dbReference>
<gene>
    <name evidence="8" type="ORF">GCM10008985_36550</name>
    <name evidence="9" type="ORF">MUK72_01555</name>
</gene>
<reference evidence="8" key="1">
    <citation type="journal article" date="2014" name="Int. J. Syst. Evol. Microbiol.">
        <title>Complete genome sequence of Corynebacterium casei LMG S-19264T (=DSM 44701T), isolated from a smear-ripened cheese.</title>
        <authorList>
            <consortium name="US DOE Joint Genome Institute (JGI-PGF)"/>
            <person name="Walter F."/>
            <person name="Albersmeier A."/>
            <person name="Kalinowski J."/>
            <person name="Ruckert C."/>
        </authorList>
    </citation>
    <scope>NUCLEOTIDE SEQUENCE</scope>
    <source>
        <strain evidence="8">JCM 12289</strain>
    </source>
</reference>
<dbReference type="Proteomes" id="UP000830542">
    <property type="component" value="Chromosome"/>
</dbReference>
<dbReference type="Proteomes" id="UP001500962">
    <property type="component" value="Unassembled WGS sequence"/>
</dbReference>
<evidence type="ECO:0000256" key="3">
    <source>
        <dbReference type="ARBA" id="ARBA00022475"/>
    </source>
</evidence>
<organism evidence="8 11">
    <name type="scientific">Halococcus dombrowskii</name>
    <dbReference type="NCBI Taxonomy" id="179637"/>
    <lineage>
        <taxon>Archaea</taxon>
        <taxon>Methanobacteriati</taxon>
        <taxon>Methanobacteriota</taxon>
        <taxon>Stenosarchaea group</taxon>
        <taxon>Halobacteria</taxon>
        <taxon>Halobacteriales</taxon>
        <taxon>Halococcaceae</taxon>
        <taxon>Halococcus</taxon>
    </lineage>
</organism>
<dbReference type="EMBL" id="CP095005">
    <property type="protein sequence ID" value="UOO95409.1"/>
    <property type="molecule type" value="Genomic_DNA"/>
</dbReference>
<evidence type="ECO:0000256" key="1">
    <source>
        <dbReference type="ARBA" id="ARBA00004651"/>
    </source>
</evidence>
<name>A0AAV3SMC3_HALDO</name>
<feature type="transmembrane region" description="Helical" evidence="7">
    <location>
        <begin position="432"/>
        <end position="453"/>
    </location>
</feature>
<keyword evidence="5 7" id="KW-1133">Transmembrane helix</keyword>
<dbReference type="RefSeq" id="WP_244703146.1">
    <property type="nucleotide sequence ID" value="NZ_BAAADN010000089.1"/>
</dbReference>
<evidence type="ECO:0000256" key="4">
    <source>
        <dbReference type="ARBA" id="ARBA00022692"/>
    </source>
</evidence>
<reference evidence="8" key="3">
    <citation type="submission" date="2023-12" db="EMBL/GenBank/DDBJ databases">
        <authorList>
            <person name="Sun Q."/>
            <person name="Inoue M."/>
        </authorList>
    </citation>
    <scope>NUCLEOTIDE SEQUENCE</scope>
    <source>
        <strain evidence="8">JCM 12289</strain>
    </source>
</reference>
<feature type="transmembrane region" description="Helical" evidence="7">
    <location>
        <begin position="227"/>
        <end position="245"/>
    </location>
</feature>
<keyword evidence="10" id="KW-1185">Reference proteome</keyword>
<dbReference type="GeneID" id="71760493"/>
<feature type="transmembrane region" description="Helical" evidence="7">
    <location>
        <begin position="107"/>
        <end position="126"/>
    </location>
</feature>
<keyword evidence="6 7" id="KW-0472">Membrane</keyword>
<dbReference type="AlphaFoldDB" id="A0AAV3SMC3"/>
<accession>A0AAV3SMC3</accession>
<feature type="transmembrane region" description="Helical" evidence="7">
    <location>
        <begin position="165"/>
        <end position="185"/>
    </location>
</feature>
<dbReference type="CDD" id="cd13127">
    <property type="entry name" value="MATE_tuaB_like"/>
    <property type="match status" value="1"/>
</dbReference>
<feature type="transmembrane region" description="Helical" evidence="7">
    <location>
        <begin position="191"/>
        <end position="211"/>
    </location>
</feature>
<dbReference type="EMBL" id="BAAADN010000089">
    <property type="protein sequence ID" value="GAA0476902.1"/>
    <property type="molecule type" value="Genomic_DNA"/>
</dbReference>
<evidence type="ECO:0000256" key="7">
    <source>
        <dbReference type="SAM" id="Phobius"/>
    </source>
</evidence>
<comment type="subcellular location">
    <subcellularLocation>
        <location evidence="1">Cell membrane</location>
        <topology evidence="1">Multi-pass membrane protein</topology>
    </subcellularLocation>
</comment>
<keyword evidence="3" id="KW-1003">Cell membrane</keyword>
<proteinExistence type="inferred from homology"/>
<feature type="transmembrane region" description="Helical" evidence="7">
    <location>
        <begin position="308"/>
        <end position="329"/>
    </location>
</feature>
<dbReference type="PANTHER" id="PTHR30250:SF10">
    <property type="entry name" value="LIPOPOLYSACCHARIDE BIOSYNTHESIS PROTEIN WZXC"/>
    <property type="match status" value="1"/>
</dbReference>
<evidence type="ECO:0000313" key="9">
    <source>
        <dbReference type="EMBL" id="UOO95409.1"/>
    </source>
</evidence>
<reference evidence="9" key="2">
    <citation type="submission" date="2022-04" db="EMBL/GenBank/DDBJ databases">
        <title>Sequencing and genomic assembly of Halococcus dombrowskii.</title>
        <authorList>
            <person name="Lim S.W."/>
            <person name="MacLea K.S."/>
        </authorList>
    </citation>
    <scope>NUCLEOTIDE SEQUENCE</scope>
    <source>
        <strain evidence="9">H4</strain>
    </source>
</reference>
<evidence type="ECO:0000313" key="10">
    <source>
        <dbReference type="Proteomes" id="UP000830542"/>
    </source>
</evidence>
<evidence type="ECO:0000256" key="6">
    <source>
        <dbReference type="ARBA" id="ARBA00023136"/>
    </source>
</evidence>
<comment type="similarity">
    <text evidence="2">Belongs to the polysaccharide synthase family.</text>
</comment>